<dbReference type="Proteomes" id="UP000253426">
    <property type="component" value="Unassembled WGS sequence"/>
</dbReference>
<gene>
    <name evidence="2" type="ORF">DES53_11058</name>
</gene>
<evidence type="ECO:0000256" key="1">
    <source>
        <dbReference type="SAM" id="Phobius"/>
    </source>
</evidence>
<accession>A0A366HA00</accession>
<proteinExistence type="predicted"/>
<dbReference type="AlphaFoldDB" id="A0A366HA00"/>
<keyword evidence="3" id="KW-1185">Reference proteome</keyword>
<reference evidence="2 3" key="1">
    <citation type="submission" date="2018-06" db="EMBL/GenBank/DDBJ databases">
        <title>Genomic Encyclopedia of Type Strains, Phase IV (KMG-IV): sequencing the most valuable type-strain genomes for metagenomic binning, comparative biology and taxonomic classification.</title>
        <authorList>
            <person name="Goeker M."/>
        </authorList>
    </citation>
    <scope>NUCLEOTIDE SEQUENCE [LARGE SCALE GENOMIC DNA]</scope>
    <source>
        <strain evidence="2 3">DSM 25532</strain>
    </source>
</reference>
<protein>
    <submittedName>
        <fullName evidence="2">Uncharacterized protein</fullName>
    </submittedName>
</protein>
<keyword evidence="1" id="KW-0472">Membrane</keyword>
<evidence type="ECO:0000313" key="2">
    <source>
        <dbReference type="EMBL" id="RBP39035.1"/>
    </source>
</evidence>
<keyword evidence="1" id="KW-0812">Transmembrane</keyword>
<sequence>MRALVNIAKILTVIICLAGVGWLMWWHKKNPDAKQTVAAIEQKKGEESADVKVVRKWMNDNLADPMAEMMELREEKTVGGTKTREVKVRGRNGKGGWVINVFRVEFGPTGIARAEQIDTPKE</sequence>
<name>A0A366HA00_9BACT</name>
<keyword evidence="1" id="KW-1133">Transmembrane helix</keyword>
<evidence type="ECO:0000313" key="3">
    <source>
        <dbReference type="Proteomes" id="UP000253426"/>
    </source>
</evidence>
<dbReference type="RefSeq" id="WP_113960805.1">
    <property type="nucleotide sequence ID" value="NZ_QNRR01000010.1"/>
</dbReference>
<feature type="transmembrane region" description="Helical" evidence="1">
    <location>
        <begin position="6"/>
        <end position="25"/>
    </location>
</feature>
<dbReference type="EMBL" id="QNRR01000010">
    <property type="protein sequence ID" value="RBP39035.1"/>
    <property type="molecule type" value="Genomic_DNA"/>
</dbReference>
<comment type="caution">
    <text evidence="2">The sequence shown here is derived from an EMBL/GenBank/DDBJ whole genome shotgun (WGS) entry which is preliminary data.</text>
</comment>
<organism evidence="2 3">
    <name type="scientific">Roseimicrobium gellanilyticum</name>
    <dbReference type="NCBI Taxonomy" id="748857"/>
    <lineage>
        <taxon>Bacteria</taxon>
        <taxon>Pseudomonadati</taxon>
        <taxon>Verrucomicrobiota</taxon>
        <taxon>Verrucomicrobiia</taxon>
        <taxon>Verrucomicrobiales</taxon>
        <taxon>Verrucomicrobiaceae</taxon>
        <taxon>Roseimicrobium</taxon>
    </lineage>
</organism>